<dbReference type="PANTHER" id="PTHR24381:SF393">
    <property type="entry name" value="CHROMATIN-LINKED ADAPTOR FOR MSL PROTEINS, ISOFORM B"/>
    <property type="match status" value="1"/>
</dbReference>
<dbReference type="GO" id="GO:0005634">
    <property type="term" value="C:nucleus"/>
    <property type="evidence" value="ECO:0007669"/>
    <property type="project" value="UniProtKB-SubCell"/>
</dbReference>
<evidence type="ECO:0000256" key="7">
    <source>
        <dbReference type="ARBA" id="ARBA00023242"/>
    </source>
</evidence>
<evidence type="ECO:0000313" key="11">
    <source>
        <dbReference type="EnsemblMetazoa" id="XP_014254994.1"/>
    </source>
</evidence>
<accession>A0A8I6S392</accession>
<dbReference type="GO" id="GO:0008270">
    <property type="term" value="F:zinc ion binding"/>
    <property type="evidence" value="ECO:0007669"/>
    <property type="project" value="UniProtKB-KW"/>
</dbReference>
<dbReference type="AlphaFoldDB" id="A0A8I6S392"/>
<keyword evidence="3" id="KW-0677">Repeat</keyword>
<feature type="region of interest" description="Disordered" evidence="9">
    <location>
        <begin position="357"/>
        <end position="396"/>
    </location>
</feature>
<evidence type="ECO:0000313" key="12">
    <source>
        <dbReference type="Proteomes" id="UP000494040"/>
    </source>
</evidence>
<dbReference type="GO" id="GO:0000977">
    <property type="term" value="F:RNA polymerase II transcription regulatory region sequence-specific DNA binding"/>
    <property type="evidence" value="ECO:0007669"/>
    <property type="project" value="TreeGrafter"/>
</dbReference>
<feature type="domain" description="C2H2-type" evidence="10">
    <location>
        <begin position="170"/>
        <end position="197"/>
    </location>
</feature>
<dbReference type="OrthoDB" id="654211at2759"/>
<keyword evidence="6" id="KW-0238">DNA-binding</keyword>
<dbReference type="EnsemblMetazoa" id="XM_014399508.2">
    <property type="protein sequence ID" value="XP_014254994.1"/>
    <property type="gene ID" value="LOC106669789"/>
</dbReference>
<dbReference type="SMART" id="SM00355">
    <property type="entry name" value="ZnF_C2H2"/>
    <property type="match status" value="10"/>
</dbReference>
<feature type="domain" description="C2H2-type" evidence="10">
    <location>
        <begin position="252"/>
        <end position="279"/>
    </location>
</feature>
<evidence type="ECO:0000256" key="8">
    <source>
        <dbReference type="PROSITE-ProRule" id="PRU00042"/>
    </source>
</evidence>
<dbReference type="PANTHER" id="PTHR24381">
    <property type="entry name" value="ZINC FINGER PROTEIN"/>
    <property type="match status" value="1"/>
</dbReference>
<dbReference type="PROSITE" id="PS50157">
    <property type="entry name" value="ZINC_FINGER_C2H2_2"/>
    <property type="match status" value="10"/>
</dbReference>
<evidence type="ECO:0000256" key="9">
    <source>
        <dbReference type="SAM" id="MobiDB-lite"/>
    </source>
</evidence>
<keyword evidence="5" id="KW-0862">Zinc</keyword>
<dbReference type="Pfam" id="PF00096">
    <property type="entry name" value="zf-C2H2"/>
    <property type="match status" value="8"/>
</dbReference>
<dbReference type="GO" id="GO:0000981">
    <property type="term" value="F:DNA-binding transcription factor activity, RNA polymerase II-specific"/>
    <property type="evidence" value="ECO:0007669"/>
    <property type="project" value="TreeGrafter"/>
</dbReference>
<feature type="domain" description="C2H2-type" evidence="10">
    <location>
        <begin position="404"/>
        <end position="427"/>
    </location>
</feature>
<evidence type="ECO:0000256" key="5">
    <source>
        <dbReference type="ARBA" id="ARBA00022833"/>
    </source>
</evidence>
<dbReference type="InterPro" id="IPR013087">
    <property type="entry name" value="Znf_C2H2_type"/>
</dbReference>
<dbReference type="FunFam" id="3.30.160.60:FF:000446">
    <property type="entry name" value="Zinc finger protein"/>
    <property type="match status" value="1"/>
</dbReference>
<keyword evidence="2" id="KW-0479">Metal-binding</keyword>
<sequence>MENPLTLDGSPSKNGKEEVPASSFLGGFPANSSKNDAMAANALKMSPEELNTLFCHEVFGPLKSGHDCTICGKSFPYRYQLIVHARYHTLPNETEGGNDKDWGLLGKSLELKDEPGTVSNLLAGALLGGRAPSTPETATKPHVCNLCGRGFTRKEHLTNHMNKHTGLNPHECHLCPKRFSRKDHLDSHLRAHDSDFKCHVCLKSFSRKEHLVAHVQWHTGASPHRCNHCRKSFTRREHLLAHVRQHTGESPHVCRFCAKSFTRREHVVNHERSHTGETPFKCSVCPRAFSRRDHLVVHTRQHTGETPYKCTECGKSFARREHLVNHTRQHTGESPYKCHFCPKSFTRRDHLANHIRHHTPQHSVPSQSSLSQLQAHQPGEAHQQVQGQLIVPHPPPPIHSQNNYTCHVCLKSFPLKGNLLFHMNTHTLGY</sequence>
<keyword evidence="12" id="KW-1185">Reference proteome</keyword>
<dbReference type="RefSeq" id="XP_014254994.1">
    <property type="nucleotide sequence ID" value="XM_014399508.2"/>
</dbReference>
<organism evidence="11 12">
    <name type="scientific">Cimex lectularius</name>
    <name type="common">Bed bug</name>
    <name type="synonym">Acanthia lectularia</name>
    <dbReference type="NCBI Taxonomy" id="79782"/>
    <lineage>
        <taxon>Eukaryota</taxon>
        <taxon>Metazoa</taxon>
        <taxon>Ecdysozoa</taxon>
        <taxon>Arthropoda</taxon>
        <taxon>Hexapoda</taxon>
        <taxon>Insecta</taxon>
        <taxon>Pterygota</taxon>
        <taxon>Neoptera</taxon>
        <taxon>Paraneoptera</taxon>
        <taxon>Hemiptera</taxon>
        <taxon>Heteroptera</taxon>
        <taxon>Panheteroptera</taxon>
        <taxon>Cimicomorpha</taxon>
        <taxon>Cimicidae</taxon>
        <taxon>Cimex</taxon>
    </lineage>
</organism>
<evidence type="ECO:0000256" key="1">
    <source>
        <dbReference type="ARBA" id="ARBA00004123"/>
    </source>
</evidence>
<dbReference type="PROSITE" id="PS00028">
    <property type="entry name" value="ZINC_FINGER_C2H2_1"/>
    <property type="match status" value="9"/>
</dbReference>
<dbReference type="FunFam" id="3.30.160.60:FF:000100">
    <property type="entry name" value="Zinc finger 45-like"/>
    <property type="match status" value="1"/>
</dbReference>
<dbReference type="SUPFAM" id="SSF57667">
    <property type="entry name" value="beta-beta-alpha zinc fingers"/>
    <property type="match status" value="6"/>
</dbReference>
<feature type="compositionally biased region" description="Low complexity" evidence="9">
    <location>
        <begin position="361"/>
        <end position="378"/>
    </location>
</feature>
<feature type="region of interest" description="Disordered" evidence="9">
    <location>
        <begin position="1"/>
        <end position="27"/>
    </location>
</feature>
<feature type="domain" description="C2H2-type" evidence="10">
    <location>
        <begin position="142"/>
        <end position="169"/>
    </location>
</feature>
<evidence type="ECO:0000256" key="4">
    <source>
        <dbReference type="ARBA" id="ARBA00022771"/>
    </source>
</evidence>
<feature type="domain" description="C2H2-type" evidence="10">
    <location>
        <begin position="308"/>
        <end position="335"/>
    </location>
</feature>
<feature type="domain" description="C2H2-type" evidence="10">
    <location>
        <begin position="196"/>
        <end position="223"/>
    </location>
</feature>
<name>A0A8I6S392_CIMLE</name>
<feature type="domain" description="C2H2-type" evidence="10">
    <location>
        <begin position="224"/>
        <end position="251"/>
    </location>
</feature>
<feature type="domain" description="C2H2-type" evidence="10">
    <location>
        <begin position="336"/>
        <end position="363"/>
    </location>
</feature>
<reference evidence="11" key="1">
    <citation type="submission" date="2022-01" db="UniProtKB">
        <authorList>
            <consortium name="EnsemblMetazoa"/>
        </authorList>
    </citation>
    <scope>IDENTIFICATION</scope>
</reference>
<dbReference type="Gene3D" id="3.30.160.60">
    <property type="entry name" value="Classic Zinc Finger"/>
    <property type="match status" value="10"/>
</dbReference>
<feature type="domain" description="C2H2-type" evidence="10">
    <location>
        <begin position="280"/>
        <end position="307"/>
    </location>
</feature>
<dbReference type="InterPro" id="IPR036236">
    <property type="entry name" value="Znf_C2H2_sf"/>
</dbReference>
<evidence type="ECO:0000256" key="3">
    <source>
        <dbReference type="ARBA" id="ARBA00022737"/>
    </source>
</evidence>
<keyword evidence="7" id="KW-0539">Nucleus</keyword>
<feature type="domain" description="C2H2-type" evidence="10">
    <location>
        <begin position="66"/>
        <end position="93"/>
    </location>
</feature>
<comment type="subcellular location">
    <subcellularLocation>
        <location evidence="1">Nucleus</location>
    </subcellularLocation>
</comment>
<dbReference type="FunFam" id="3.30.160.60:FF:000875">
    <property type="entry name" value="zinc finger protein 236 isoform X7"/>
    <property type="match status" value="1"/>
</dbReference>
<keyword evidence="4 8" id="KW-0863">Zinc-finger</keyword>
<dbReference type="GeneID" id="106669789"/>
<dbReference type="FunFam" id="3.30.160.60:FF:000065">
    <property type="entry name" value="B-cell CLL/lymphoma 6, member B"/>
    <property type="match status" value="6"/>
</dbReference>
<evidence type="ECO:0000259" key="10">
    <source>
        <dbReference type="PROSITE" id="PS50157"/>
    </source>
</evidence>
<protein>
    <recommendedName>
        <fullName evidence="10">C2H2-type domain-containing protein</fullName>
    </recommendedName>
</protein>
<evidence type="ECO:0000256" key="2">
    <source>
        <dbReference type="ARBA" id="ARBA00022723"/>
    </source>
</evidence>
<dbReference type="Proteomes" id="UP000494040">
    <property type="component" value="Unassembled WGS sequence"/>
</dbReference>
<evidence type="ECO:0000256" key="6">
    <source>
        <dbReference type="ARBA" id="ARBA00023125"/>
    </source>
</evidence>
<proteinExistence type="predicted"/>